<name>A0AAV3NZZ6_LITER</name>
<sequence>MGGKGIRRREKNYKAAHGGTDRLPPPPDASSLDTLPFKLRKLFSLTSDGKASLEGADKNGGTKNTLSNRTQPHDLKDAKSKAWGDGNDRALGVQHNKHGDKTPEVMTNETKKKKRKRNKADDLRFETLDGVGAIGSKRKERKKQRTAERKKKHKKSKTEEETDFPGHEHVKFGDVVQAPPKLLSLPKPSKNSHDPSQERLRLQAVEDYRKRKGWTSRPGFQLSPPVAALM</sequence>
<feature type="compositionally biased region" description="Basic residues" evidence="1">
    <location>
        <begin position="136"/>
        <end position="156"/>
    </location>
</feature>
<evidence type="ECO:0000313" key="2">
    <source>
        <dbReference type="EMBL" id="GAA0144885.1"/>
    </source>
</evidence>
<feature type="compositionally biased region" description="Basic and acidic residues" evidence="1">
    <location>
        <begin position="71"/>
        <end position="88"/>
    </location>
</feature>
<feature type="region of interest" description="Disordered" evidence="1">
    <location>
        <begin position="1"/>
        <end position="33"/>
    </location>
</feature>
<keyword evidence="3" id="KW-1185">Reference proteome</keyword>
<proteinExistence type="predicted"/>
<gene>
    <name evidence="2" type="ORF">LIER_05211</name>
</gene>
<feature type="compositionally biased region" description="Polar residues" evidence="1">
    <location>
        <begin position="61"/>
        <end position="70"/>
    </location>
</feature>
<dbReference type="Proteomes" id="UP001454036">
    <property type="component" value="Unassembled WGS sequence"/>
</dbReference>
<feature type="compositionally biased region" description="Low complexity" evidence="1">
    <location>
        <begin position="179"/>
        <end position="189"/>
    </location>
</feature>
<dbReference type="PANTHER" id="PTHR37218:SF2">
    <property type="entry name" value="COILED-COIL PROTEIN"/>
    <property type="match status" value="1"/>
</dbReference>
<reference evidence="2 3" key="1">
    <citation type="submission" date="2024-01" db="EMBL/GenBank/DDBJ databases">
        <title>The complete chloroplast genome sequence of Lithospermum erythrorhizon: insights into the phylogenetic relationship among Boraginaceae species and the maternal lineages of purple gromwells.</title>
        <authorList>
            <person name="Okada T."/>
            <person name="Watanabe K."/>
        </authorList>
    </citation>
    <scope>NUCLEOTIDE SEQUENCE [LARGE SCALE GENOMIC DNA]</scope>
</reference>
<dbReference type="AlphaFoldDB" id="A0AAV3NZZ6"/>
<protein>
    <submittedName>
        <fullName evidence="2">Uncharacterized protein</fullName>
    </submittedName>
</protein>
<comment type="caution">
    <text evidence="2">The sequence shown here is derived from an EMBL/GenBank/DDBJ whole genome shotgun (WGS) entry which is preliminary data.</text>
</comment>
<evidence type="ECO:0000256" key="1">
    <source>
        <dbReference type="SAM" id="MobiDB-lite"/>
    </source>
</evidence>
<dbReference type="PANTHER" id="PTHR37218">
    <property type="entry name" value="COILED-COIL PROTEIN"/>
    <property type="match status" value="1"/>
</dbReference>
<evidence type="ECO:0000313" key="3">
    <source>
        <dbReference type="Proteomes" id="UP001454036"/>
    </source>
</evidence>
<feature type="region of interest" description="Disordered" evidence="1">
    <location>
        <begin position="48"/>
        <end position="202"/>
    </location>
</feature>
<feature type="compositionally biased region" description="Basic and acidic residues" evidence="1">
    <location>
        <begin position="191"/>
        <end position="202"/>
    </location>
</feature>
<feature type="compositionally biased region" description="Basic residues" evidence="1">
    <location>
        <begin position="1"/>
        <end position="11"/>
    </location>
</feature>
<dbReference type="EMBL" id="BAABME010000710">
    <property type="protein sequence ID" value="GAA0144885.1"/>
    <property type="molecule type" value="Genomic_DNA"/>
</dbReference>
<accession>A0AAV3NZZ6</accession>
<organism evidence="2 3">
    <name type="scientific">Lithospermum erythrorhizon</name>
    <name type="common">Purple gromwell</name>
    <name type="synonym">Lithospermum officinale var. erythrorhizon</name>
    <dbReference type="NCBI Taxonomy" id="34254"/>
    <lineage>
        <taxon>Eukaryota</taxon>
        <taxon>Viridiplantae</taxon>
        <taxon>Streptophyta</taxon>
        <taxon>Embryophyta</taxon>
        <taxon>Tracheophyta</taxon>
        <taxon>Spermatophyta</taxon>
        <taxon>Magnoliopsida</taxon>
        <taxon>eudicotyledons</taxon>
        <taxon>Gunneridae</taxon>
        <taxon>Pentapetalae</taxon>
        <taxon>asterids</taxon>
        <taxon>lamiids</taxon>
        <taxon>Boraginales</taxon>
        <taxon>Boraginaceae</taxon>
        <taxon>Boraginoideae</taxon>
        <taxon>Lithospermeae</taxon>
        <taxon>Lithospermum</taxon>
    </lineage>
</organism>